<dbReference type="Proteomes" id="UP000555367">
    <property type="component" value="Unassembled WGS sequence"/>
</dbReference>
<evidence type="ECO:0000313" key="8">
    <source>
        <dbReference type="EMBL" id="NXT40006.1"/>
    </source>
</evidence>
<dbReference type="GO" id="GO:0016055">
    <property type="term" value="P:Wnt signaling pathway"/>
    <property type="evidence" value="ECO:0007669"/>
    <property type="project" value="UniProtKB-KW"/>
</dbReference>
<keyword evidence="3" id="KW-1003">Cell membrane</keyword>
<dbReference type="EMBL" id="VZTQ01010460">
    <property type="protein sequence ID" value="NXT40006.1"/>
    <property type="molecule type" value="Genomic_DNA"/>
</dbReference>
<feature type="region of interest" description="Disordered" evidence="7">
    <location>
        <begin position="594"/>
        <end position="614"/>
    </location>
</feature>
<feature type="region of interest" description="Disordered" evidence="7">
    <location>
        <begin position="425"/>
        <end position="475"/>
    </location>
</feature>
<dbReference type="AlphaFoldDB" id="A0A7L3C8T1"/>
<keyword evidence="9" id="KW-1185">Reference proteome</keyword>
<proteinExistence type="inferred from homology"/>
<feature type="non-terminal residue" evidence="8">
    <location>
        <position position="1099"/>
    </location>
</feature>
<gene>
    <name evidence="8" type="primary">Amer1</name>
    <name evidence="8" type="ORF">PELURI_R16342</name>
</gene>
<evidence type="ECO:0000256" key="7">
    <source>
        <dbReference type="SAM" id="MobiDB-lite"/>
    </source>
</evidence>
<evidence type="ECO:0000256" key="5">
    <source>
        <dbReference type="ARBA" id="ARBA00023121"/>
    </source>
</evidence>
<feature type="compositionally biased region" description="Polar residues" evidence="7">
    <location>
        <begin position="434"/>
        <end position="445"/>
    </location>
</feature>
<comment type="subcellular location">
    <subcellularLocation>
        <location evidence="1">Cell membrane</location>
        <topology evidence="1">Peripheral membrane protein</topology>
    </subcellularLocation>
</comment>
<dbReference type="GO" id="GO:0005886">
    <property type="term" value="C:plasma membrane"/>
    <property type="evidence" value="ECO:0007669"/>
    <property type="project" value="UniProtKB-SubCell"/>
</dbReference>
<dbReference type="GO" id="GO:0060828">
    <property type="term" value="P:regulation of canonical Wnt signaling pathway"/>
    <property type="evidence" value="ECO:0007669"/>
    <property type="project" value="TreeGrafter"/>
</dbReference>
<feature type="region of interest" description="Disordered" evidence="7">
    <location>
        <begin position="691"/>
        <end position="717"/>
    </location>
</feature>
<dbReference type="Pfam" id="PF09422">
    <property type="entry name" value="AMER"/>
    <property type="match status" value="1"/>
</dbReference>
<dbReference type="OrthoDB" id="9898564at2759"/>
<evidence type="ECO:0000256" key="3">
    <source>
        <dbReference type="ARBA" id="ARBA00022475"/>
    </source>
</evidence>
<feature type="compositionally biased region" description="Basic and acidic residues" evidence="7">
    <location>
        <begin position="968"/>
        <end position="980"/>
    </location>
</feature>
<accession>A0A7L3C8T1</accession>
<evidence type="ECO:0000256" key="1">
    <source>
        <dbReference type="ARBA" id="ARBA00004202"/>
    </source>
</evidence>
<feature type="compositionally biased region" description="Basic and acidic residues" evidence="7">
    <location>
        <begin position="10"/>
        <end position="25"/>
    </location>
</feature>
<comment type="similarity">
    <text evidence="2">Belongs to the Amer family.</text>
</comment>
<dbReference type="PANTHER" id="PTHR22237">
    <property type="entry name" value="APC MEMBRANE RECRUITMENT PROTEIN 2-RELATED"/>
    <property type="match status" value="1"/>
</dbReference>
<evidence type="ECO:0000313" key="9">
    <source>
        <dbReference type="Proteomes" id="UP000555367"/>
    </source>
</evidence>
<reference evidence="8 9" key="1">
    <citation type="submission" date="2019-09" db="EMBL/GenBank/DDBJ databases">
        <title>Bird 10,000 Genomes (B10K) Project - Family phase.</title>
        <authorList>
            <person name="Zhang G."/>
        </authorList>
    </citation>
    <scope>NUCLEOTIDE SEQUENCE [LARGE SCALE GENOMIC DNA]</scope>
    <source>
        <strain evidence="8">B10K-DU-012-45</strain>
    </source>
</reference>
<evidence type="ECO:0000256" key="2">
    <source>
        <dbReference type="ARBA" id="ARBA00007750"/>
    </source>
</evidence>
<feature type="compositionally biased region" description="Basic and acidic residues" evidence="7">
    <location>
        <begin position="184"/>
        <end position="193"/>
    </location>
</feature>
<keyword evidence="4" id="KW-0879">Wnt signaling pathway</keyword>
<feature type="non-terminal residue" evidence="8">
    <location>
        <position position="1"/>
    </location>
</feature>
<feature type="region of interest" description="Disordered" evidence="7">
    <location>
        <begin position="1"/>
        <end position="48"/>
    </location>
</feature>
<feature type="region of interest" description="Disordered" evidence="7">
    <location>
        <begin position="65"/>
        <end position="246"/>
    </location>
</feature>
<evidence type="ECO:0000256" key="4">
    <source>
        <dbReference type="ARBA" id="ARBA00022687"/>
    </source>
</evidence>
<keyword evidence="5" id="KW-0446">Lipid-binding</keyword>
<feature type="region of interest" description="Disordered" evidence="7">
    <location>
        <begin position="867"/>
        <end position="915"/>
    </location>
</feature>
<feature type="compositionally biased region" description="Low complexity" evidence="7">
    <location>
        <begin position="208"/>
        <end position="219"/>
    </location>
</feature>
<dbReference type="InterPro" id="IPR019003">
    <property type="entry name" value="AMER"/>
</dbReference>
<feature type="compositionally biased region" description="Basic and acidic residues" evidence="7">
    <location>
        <begin position="881"/>
        <end position="902"/>
    </location>
</feature>
<sequence length="1099" mass="116462">SQSVVCGQREGSDQQREENGDRLPEWGDASVAAAEPQQPQPPPGKLKKTAFKLFGGKRSICTLPSFFGGRSKGQGKAASKKGLSKCKTHDGLSGAAYDKGGGAQLESPAEGSRDSRPCPLPSSQSAHLAVEASAKFDVGQRDSSPPGSIEGCEKKPNGDKSSFPRPKKGLKGFFNSIRRHRKSKVAECEKAELPEWTGESEEGGKAPGAGAESPAAAEGRGLGPVPLAAAGPGSSEDDRSVGTAANCGEAAEPGCLAADEGGSEGDAVAMPGKGDVVDTKSEADAVVCAEFDHGNLLLAFHPDFMDNDSPCLHSGDLLSLILGDVTSLKSFDSLTGCGDDIAEPDIAESTISVERSRDAAKRSSCLVTYQGGGEEMAIPEEAEEYLHQLWNSNVAGDRSYGAQVSSSSLETHASHEAEAHPYMGDAMDGVDLLTPQSDQQESAPNSDEGYYDSTTPGPEDEAGDGLGEIKKDRLPRDSYSGDALYEFYEPDDALMSPSHGEESLFESKVSRPGIFSYFLDICPPAEKSLNQLMDPKRGVMETEEERLAAIQKELLYWELQREPVLKRLDVPSKEKCPREKQCVECKTRAASSIGKNQGGLGSEQVASHAPNRGVNSGVSVARAENPEWRDFPGTLCPENCYNSQKAQGSCLIQLTKNNPGFDSDPDCGLFGGSIHSGVAPAKAGMFPGYRLPEHKRGGGAETTTGQPRVGSESEPEHAVSFSQALVEFASSGTLFSSLSESLGSSNSGSSFTQNLPALPTMVTFDVVDVEQEGEGECEQHPEMNAGEDIAEAFDDGYGQKESLAECDERMSPGYPPGSFQSCNWGVASLPRHLRLHGLSPSMPAPLSVNRRSRSLDTESLEFELAGSQVAESGPQPCRLWSKREGGNKDSGRARRSRSKEEGELVAPDGGLSWPGLRHLQHDTDAAAGGMKHWAFPPAAAMESAWEPSEQPGAVAPFLSLSRSVAGETPDRRPPEPEPNRHPLRPSNLPLQTEARRSREAAGSYRYHGEVAAKKLSRLLPSGVTEPELPPSLSFACSPEKRAKCKPVGIAQGVPQHPAGSTDTLKSPECCGEPLKGRAVPGHALPAGCRSAAVNVTDAE</sequence>
<dbReference type="GO" id="GO:0008013">
    <property type="term" value="F:beta-catenin binding"/>
    <property type="evidence" value="ECO:0007669"/>
    <property type="project" value="TreeGrafter"/>
</dbReference>
<dbReference type="PANTHER" id="PTHR22237:SF0">
    <property type="entry name" value="APC MEMBRANE RECRUITMENT PROTEIN 1"/>
    <property type="match status" value="1"/>
</dbReference>
<feature type="region of interest" description="Disordered" evidence="7">
    <location>
        <begin position="964"/>
        <end position="1006"/>
    </location>
</feature>
<name>A0A7L3C8T1_PELUR</name>
<protein>
    <submittedName>
        <fullName evidence="8">AMER1 protein</fullName>
    </submittedName>
</protein>
<comment type="caution">
    <text evidence="8">The sequence shown here is derived from an EMBL/GenBank/DDBJ whole genome shotgun (WGS) entry which is preliminary data.</text>
</comment>
<organism evidence="8 9">
    <name type="scientific">Pelecanoides urinatrix</name>
    <name type="common">Common diving petrel</name>
    <name type="synonym">Procellaria urinatrix</name>
    <dbReference type="NCBI Taxonomy" id="37079"/>
    <lineage>
        <taxon>Eukaryota</taxon>
        <taxon>Metazoa</taxon>
        <taxon>Chordata</taxon>
        <taxon>Craniata</taxon>
        <taxon>Vertebrata</taxon>
        <taxon>Euteleostomi</taxon>
        <taxon>Archelosauria</taxon>
        <taxon>Archosauria</taxon>
        <taxon>Dinosauria</taxon>
        <taxon>Saurischia</taxon>
        <taxon>Theropoda</taxon>
        <taxon>Coelurosauria</taxon>
        <taxon>Aves</taxon>
        <taxon>Neognathae</taxon>
        <taxon>Neoaves</taxon>
        <taxon>Aequornithes</taxon>
        <taxon>Procellariiformes</taxon>
        <taxon>Procellariidae</taxon>
        <taxon>Pelecanoides</taxon>
    </lineage>
</organism>
<dbReference type="GO" id="GO:0005546">
    <property type="term" value="F:phosphatidylinositol-4,5-bisphosphate binding"/>
    <property type="evidence" value="ECO:0007669"/>
    <property type="project" value="TreeGrafter"/>
</dbReference>
<keyword evidence="6" id="KW-0472">Membrane</keyword>
<evidence type="ECO:0000256" key="6">
    <source>
        <dbReference type="ARBA" id="ARBA00023136"/>
    </source>
</evidence>